<accession>A0ABQ8YRY1</accession>
<evidence type="ECO:0000313" key="5">
    <source>
        <dbReference type="EMBL" id="KAJ6247270.1"/>
    </source>
</evidence>
<dbReference type="Gene3D" id="2.60.40.150">
    <property type="entry name" value="C2 domain"/>
    <property type="match status" value="1"/>
</dbReference>
<keyword evidence="1" id="KW-0479">Metal-binding</keyword>
<feature type="compositionally biased region" description="Basic and acidic residues" evidence="3">
    <location>
        <begin position="193"/>
        <end position="210"/>
    </location>
</feature>
<sequence>MSTNLVYMYKEGVGLEGSLTYDLLLELEYELGKSVKIINQHVLKGWEEKIEELTKDSKKKIPTNYLIYEKIDENENDIIGGYNELCQYISESYDLVFPNHSKEITEEQFEHLEQLYGLPISEELATFVMNELKDFKIDPKKDKKKDLKRKKTFQKSTTSRLYSTRSDHPRGEIFMKKEKSQDSSDGESEGSEGSEKEKEIEIEKEERETTSSDGDDFTPTTESDTDKIKRSSSSGNSDSEKEKPKKKKRKKKKKMKKKKTKIQPKYSTIIIEIVSAKDLAIMNRTGTSNPYFVLKQKKLKFTTTKIEKTLNPVWKKGFEKFRFQKNESSSPIVVECWSWNKAKPDKFMGMFKLKITNNKLDVLQKLSFDLQPRDKNDKKVKGSVQLYLTLKK</sequence>
<proteinExistence type="predicted"/>
<keyword evidence="6" id="KW-1185">Reference proteome</keyword>
<dbReference type="PROSITE" id="PS50004">
    <property type="entry name" value="C2"/>
    <property type="match status" value="1"/>
</dbReference>
<dbReference type="CDD" id="cd00030">
    <property type="entry name" value="C2"/>
    <property type="match status" value="1"/>
</dbReference>
<evidence type="ECO:0000313" key="6">
    <source>
        <dbReference type="Proteomes" id="UP001150062"/>
    </source>
</evidence>
<feature type="compositionally biased region" description="Basic and acidic residues" evidence="3">
    <location>
        <begin position="165"/>
        <end position="182"/>
    </location>
</feature>
<dbReference type="InterPro" id="IPR000008">
    <property type="entry name" value="C2_dom"/>
</dbReference>
<evidence type="ECO:0000256" key="2">
    <source>
        <dbReference type="ARBA" id="ARBA00022837"/>
    </source>
</evidence>
<dbReference type="Pfam" id="PF00168">
    <property type="entry name" value="C2"/>
    <property type="match status" value="1"/>
</dbReference>
<reference evidence="5" key="1">
    <citation type="submission" date="2022-08" db="EMBL/GenBank/DDBJ databases">
        <title>Novel sulfate-reducing endosymbionts in the free-living metamonad Anaeramoeba.</title>
        <authorList>
            <person name="Jerlstrom-Hultqvist J."/>
            <person name="Cepicka I."/>
            <person name="Gallot-Lavallee L."/>
            <person name="Salas-Leiva D."/>
            <person name="Curtis B.A."/>
            <person name="Zahonova K."/>
            <person name="Pipaliya S."/>
            <person name="Dacks J."/>
            <person name="Roger A.J."/>
        </authorList>
    </citation>
    <scope>NUCLEOTIDE SEQUENCE</scope>
    <source>
        <strain evidence="5">Schooner1</strain>
    </source>
</reference>
<dbReference type="EMBL" id="JAOAOG010000127">
    <property type="protein sequence ID" value="KAJ6247270.1"/>
    <property type="molecule type" value="Genomic_DNA"/>
</dbReference>
<gene>
    <name evidence="5" type="ORF">M0813_18797</name>
</gene>
<dbReference type="InterPro" id="IPR035892">
    <property type="entry name" value="C2_domain_sf"/>
</dbReference>
<feature type="domain" description="C2" evidence="4">
    <location>
        <begin position="249"/>
        <end position="368"/>
    </location>
</feature>
<feature type="compositionally biased region" description="Basic residues" evidence="3">
    <location>
        <begin position="244"/>
        <end position="261"/>
    </location>
</feature>
<evidence type="ECO:0000259" key="4">
    <source>
        <dbReference type="PROSITE" id="PS50004"/>
    </source>
</evidence>
<comment type="caution">
    <text evidence="5">The sequence shown here is derived from an EMBL/GenBank/DDBJ whole genome shotgun (WGS) entry which is preliminary data.</text>
</comment>
<dbReference type="SUPFAM" id="SSF49562">
    <property type="entry name" value="C2 domain (Calcium/lipid-binding domain, CaLB)"/>
    <property type="match status" value="1"/>
</dbReference>
<keyword evidence="2" id="KW-0106">Calcium</keyword>
<feature type="region of interest" description="Disordered" evidence="3">
    <location>
        <begin position="146"/>
        <end position="261"/>
    </location>
</feature>
<name>A0ABQ8YRY1_9EUKA</name>
<organism evidence="5 6">
    <name type="scientific">Anaeramoeba flamelloides</name>
    <dbReference type="NCBI Taxonomy" id="1746091"/>
    <lineage>
        <taxon>Eukaryota</taxon>
        <taxon>Metamonada</taxon>
        <taxon>Anaeramoebidae</taxon>
        <taxon>Anaeramoeba</taxon>
    </lineage>
</organism>
<feature type="compositionally biased region" description="Polar residues" evidence="3">
    <location>
        <begin position="154"/>
        <end position="164"/>
    </location>
</feature>
<protein>
    <submittedName>
        <fullName evidence="5">C2 domain-containing protein</fullName>
    </submittedName>
</protein>
<evidence type="ECO:0000256" key="3">
    <source>
        <dbReference type="SAM" id="MobiDB-lite"/>
    </source>
</evidence>
<dbReference type="SMART" id="SM00239">
    <property type="entry name" value="C2"/>
    <property type="match status" value="1"/>
</dbReference>
<evidence type="ECO:0000256" key="1">
    <source>
        <dbReference type="ARBA" id="ARBA00022723"/>
    </source>
</evidence>
<dbReference type="Proteomes" id="UP001150062">
    <property type="component" value="Unassembled WGS sequence"/>
</dbReference>
<dbReference type="PANTHER" id="PTHR45911">
    <property type="entry name" value="C2 DOMAIN-CONTAINING PROTEIN"/>
    <property type="match status" value="1"/>
</dbReference>